<evidence type="ECO:0000259" key="1">
    <source>
        <dbReference type="PROSITE" id="PS51186"/>
    </source>
</evidence>
<protein>
    <submittedName>
        <fullName evidence="2">GNAT family N-acetyltransferase</fullName>
        <ecNumber evidence="2">2.3.1.-</ecNumber>
    </submittedName>
</protein>
<dbReference type="InterPro" id="IPR016181">
    <property type="entry name" value="Acyl_CoA_acyltransferase"/>
</dbReference>
<dbReference type="PANTHER" id="PTHR37817">
    <property type="entry name" value="N-ACETYLTRANSFERASE EIS"/>
    <property type="match status" value="1"/>
</dbReference>
<keyword evidence="2" id="KW-0012">Acyltransferase</keyword>
<dbReference type="Proteomes" id="UP001151002">
    <property type="component" value="Unassembled WGS sequence"/>
</dbReference>
<dbReference type="InterPro" id="IPR051554">
    <property type="entry name" value="Acetyltransferase_Eis"/>
</dbReference>
<dbReference type="Gene3D" id="3.40.630.30">
    <property type="match status" value="1"/>
</dbReference>
<keyword evidence="2" id="KW-0808">Transferase</keyword>
<reference evidence="2" key="1">
    <citation type="submission" date="2022-11" db="EMBL/GenBank/DDBJ databases">
        <authorList>
            <person name="Somphong A."/>
            <person name="Phongsopitanun W."/>
        </authorList>
    </citation>
    <scope>NUCLEOTIDE SEQUENCE</scope>
    <source>
        <strain evidence="2">Pm04-4</strain>
    </source>
</reference>
<evidence type="ECO:0000313" key="2">
    <source>
        <dbReference type="EMBL" id="MCY1139399.1"/>
    </source>
</evidence>
<dbReference type="EMBL" id="JAPNTZ010000005">
    <property type="protein sequence ID" value="MCY1139399.1"/>
    <property type="molecule type" value="Genomic_DNA"/>
</dbReference>
<dbReference type="Pfam" id="PF13673">
    <property type="entry name" value="Acetyltransf_10"/>
    <property type="match status" value="1"/>
</dbReference>
<dbReference type="PROSITE" id="PS51186">
    <property type="entry name" value="GNAT"/>
    <property type="match status" value="1"/>
</dbReference>
<feature type="domain" description="N-acetyltransferase" evidence="1">
    <location>
        <begin position="108"/>
        <end position="237"/>
    </location>
</feature>
<comment type="caution">
    <text evidence="2">The sequence shown here is derived from an EMBL/GenBank/DDBJ whole genome shotgun (WGS) entry which is preliminary data.</text>
</comment>
<dbReference type="CDD" id="cd04301">
    <property type="entry name" value="NAT_SF"/>
    <property type="match status" value="1"/>
</dbReference>
<dbReference type="EC" id="2.3.1.-" evidence="2"/>
<organism evidence="2 3">
    <name type="scientific">Paractinoplanes pyxinae</name>
    <dbReference type="NCBI Taxonomy" id="2997416"/>
    <lineage>
        <taxon>Bacteria</taxon>
        <taxon>Bacillati</taxon>
        <taxon>Actinomycetota</taxon>
        <taxon>Actinomycetes</taxon>
        <taxon>Micromonosporales</taxon>
        <taxon>Micromonosporaceae</taxon>
        <taxon>Paractinoplanes</taxon>
    </lineage>
</organism>
<evidence type="ECO:0000313" key="3">
    <source>
        <dbReference type="Proteomes" id="UP001151002"/>
    </source>
</evidence>
<dbReference type="RefSeq" id="WP_267563517.1">
    <property type="nucleotide sequence ID" value="NZ_JAPNTZ010000005.1"/>
</dbReference>
<keyword evidence="3" id="KW-1185">Reference proteome</keyword>
<dbReference type="SUPFAM" id="SSF55729">
    <property type="entry name" value="Acyl-CoA N-acyltransferases (Nat)"/>
    <property type="match status" value="1"/>
</dbReference>
<proteinExistence type="predicted"/>
<gene>
    <name evidence="2" type="ORF">OWR29_15475</name>
</gene>
<sequence length="237" mass="25400">MIEAVLAANRAYLLGWNDGPAEGDIYRSGLPHAPLNGVVRLTGQDPADAYPQAVDRLEGVPRVWWVGEDSDPGTAEALRSLGARQLTRMPVMVAEVAAAPVVPEPSGVVIEEARDITEFVTAYAKALGIPDEAVLRAAEREKTFGHTVLRLAARLPDGPIAGTAEAYLSDGLVTLYFVGTQPPFRRRGIGAALTQAVLRHAAVRGIPMAALTSTPVALPVYRRLGFTEVSQYELFTF</sequence>
<dbReference type="GO" id="GO:0016746">
    <property type="term" value="F:acyltransferase activity"/>
    <property type="evidence" value="ECO:0007669"/>
    <property type="project" value="UniProtKB-KW"/>
</dbReference>
<name>A0ABT4AYT1_9ACTN</name>
<accession>A0ABT4AYT1</accession>
<dbReference type="InterPro" id="IPR000182">
    <property type="entry name" value="GNAT_dom"/>
</dbReference>
<dbReference type="PANTHER" id="PTHR37817:SF1">
    <property type="entry name" value="N-ACETYLTRANSFERASE EIS"/>
    <property type="match status" value="1"/>
</dbReference>